<evidence type="ECO:0000259" key="7">
    <source>
        <dbReference type="Pfam" id="PF04542"/>
    </source>
</evidence>
<dbReference type="InterPro" id="IPR013249">
    <property type="entry name" value="RNA_pol_sigma70_r4_t2"/>
</dbReference>
<evidence type="ECO:0000256" key="5">
    <source>
        <dbReference type="ARBA" id="ARBA00023163"/>
    </source>
</evidence>
<dbReference type="NCBIfam" id="TIGR02937">
    <property type="entry name" value="sigma70-ECF"/>
    <property type="match status" value="1"/>
</dbReference>
<reference evidence="9 10" key="1">
    <citation type="submission" date="2023-03" db="EMBL/GenBank/DDBJ databases">
        <title>Bacillus Genome Sequencing.</title>
        <authorList>
            <person name="Dunlap C."/>
        </authorList>
    </citation>
    <scope>NUCLEOTIDE SEQUENCE [LARGE SCALE GENOMIC DNA]</scope>
    <source>
        <strain evidence="9 10">NRS-52</strain>
    </source>
</reference>
<keyword evidence="5 6" id="KW-0804">Transcription</keyword>
<keyword evidence="10" id="KW-1185">Reference proteome</keyword>
<dbReference type="Gene3D" id="1.10.10.10">
    <property type="entry name" value="Winged helix-like DNA-binding domain superfamily/Winged helix DNA-binding domain"/>
    <property type="match status" value="1"/>
</dbReference>
<dbReference type="PANTHER" id="PTHR43133">
    <property type="entry name" value="RNA POLYMERASE ECF-TYPE SIGMA FACTO"/>
    <property type="match status" value="1"/>
</dbReference>
<dbReference type="Proteomes" id="UP001343257">
    <property type="component" value="Unassembled WGS sequence"/>
</dbReference>
<dbReference type="CDD" id="cd06171">
    <property type="entry name" value="Sigma70_r4"/>
    <property type="match status" value="1"/>
</dbReference>
<feature type="domain" description="RNA polymerase sigma-70 region 2" evidence="7">
    <location>
        <begin position="17"/>
        <end position="73"/>
    </location>
</feature>
<dbReference type="Pfam" id="PF04542">
    <property type="entry name" value="Sigma70_r2"/>
    <property type="match status" value="1"/>
</dbReference>
<dbReference type="InterPro" id="IPR007627">
    <property type="entry name" value="RNA_pol_sigma70_r2"/>
</dbReference>
<dbReference type="InterPro" id="IPR013324">
    <property type="entry name" value="RNA_pol_sigma_r3/r4-like"/>
</dbReference>
<dbReference type="InterPro" id="IPR000838">
    <property type="entry name" value="RNA_pol_sigma70_ECF_CS"/>
</dbReference>
<dbReference type="SUPFAM" id="SSF88946">
    <property type="entry name" value="Sigma2 domain of RNA polymerase sigma factors"/>
    <property type="match status" value="1"/>
</dbReference>
<evidence type="ECO:0000256" key="6">
    <source>
        <dbReference type="RuleBase" id="RU000716"/>
    </source>
</evidence>
<dbReference type="PANTHER" id="PTHR43133:SF60">
    <property type="entry name" value="RNA POLYMERASE SIGMA FACTOR SIGV"/>
    <property type="match status" value="1"/>
</dbReference>
<dbReference type="Pfam" id="PF08281">
    <property type="entry name" value="Sigma70_r4_2"/>
    <property type="match status" value="1"/>
</dbReference>
<evidence type="ECO:0000256" key="2">
    <source>
        <dbReference type="ARBA" id="ARBA00023015"/>
    </source>
</evidence>
<dbReference type="EMBL" id="JARTLD010000025">
    <property type="protein sequence ID" value="MED5017584.1"/>
    <property type="molecule type" value="Genomic_DNA"/>
</dbReference>
<dbReference type="Gene3D" id="1.10.1740.10">
    <property type="match status" value="1"/>
</dbReference>
<accession>A0ABU6PT98</accession>
<protein>
    <recommendedName>
        <fullName evidence="6">RNA polymerase sigma factor</fullName>
    </recommendedName>
</protein>
<dbReference type="InterPro" id="IPR014284">
    <property type="entry name" value="RNA_pol_sigma-70_dom"/>
</dbReference>
<proteinExistence type="inferred from homology"/>
<evidence type="ECO:0000313" key="10">
    <source>
        <dbReference type="Proteomes" id="UP001343257"/>
    </source>
</evidence>
<feature type="domain" description="RNA polymerase sigma factor 70 region 4 type 2" evidence="8">
    <location>
        <begin position="104"/>
        <end position="154"/>
    </location>
</feature>
<evidence type="ECO:0000259" key="8">
    <source>
        <dbReference type="Pfam" id="PF08281"/>
    </source>
</evidence>
<keyword evidence="2 6" id="KW-0805">Transcription regulation</keyword>
<dbReference type="PROSITE" id="PS01063">
    <property type="entry name" value="SIGMA70_ECF"/>
    <property type="match status" value="1"/>
</dbReference>
<comment type="caution">
    <text evidence="9">The sequence shown here is derived from an EMBL/GenBank/DDBJ whole genome shotgun (WGS) entry which is preliminary data.</text>
</comment>
<name>A0ABU6PT98_9BACL</name>
<keyword evidence="4 6" id="KW-0238">DNA-binding</keyword>
<gene>
    <name evidence="9" type="ORF">P9847_09750</name>
</gene>
<dbReference type="InterPro" id="IPR013325">
    <property type="entry name" value="RNA_pol_sigma_r2"/>
</dbReference>
<organism evidence="9 10">
    <name type="scientific">Paenibacillus chibensis</name>
    <dbReference type="NCBI Taxonomy" id="59846"/>
    <lineage>
        <taxon>Bacteria</taxon>
        <taxon>Bacillati</taxon>
        <taxon>Bacillota</taxon>
        <taxon>Bacilli</taxon>
        <taxon>Bacillales</taxon>
        <taxon>Paenibacillaceae</taxon>
        <taxon>Paenibacillus</taxon>
    </lineage>
</organism>
<evidence type="ECO:0000256" key="1">
    <source>
        <dbReference type="ARBA" id="ARBA00010641"/>
    </source>
</evidence>
<comment type="similarity">
    <text evidence="1 6">Belongs to the sigma-70 factor family. ECF subfamily.</text>
</comment>
<dbReference type="SUPFAM" id="SSF88659">
    <property type="entry name" value="Sigma3 and sigma4 domains of RNA polymerase sigma factors"/>
    <property type="match status" value="1"/>
</dbReference>
<dbReference type="InterPro" id="IPR039425">
    <property type="entry name" value="RNA_pol_sigma-70-like"/>
</dbReference>
<dbReference type="RefSeq" id="WP_328277343.1">
    <property type="nucleotide sequence ID" value="NZ_JARTLD010000025.1"/>
</dbReference>
<sequence>MNNDAFIRQLLGKGTTIKRYLIRIGARPPDAEEIVQDTLLQGLAYVESIDPEKFTSWLFKVATNKYYDLYRKEIKRGKNIPIETVSLRGEHSPEDDYLRKEKSREIRALLDQIPHKYKQLLIMKYEMDLTYDEIGRLLNVKTERIKTELYRARKVFKKIVEGDIRI</sequence>
<evidence type="ECO:0000256" key="3">
    <source>
        <dbReference type="ARBA" id="ARBA00023082"/>
    </source>
</evidence>
<dbReference type="InterPro" id="IPR036388">
    <property type="entry name" value="WH-like_DNA-bd_sf"/>
</dbReference>
<evidence type="ECO:0000256" key="4">
    <source>
        <dbReference type="ARBA" id="ARBA00023125"/>
    </source>
</evidence>
<evidence type="ECO:0000313" key="9">
    <source>
        <dbReference type="EMBL" id="MED5017584.1"/>
    </source>
</evidence>
<keyword evidence="3 6" id="KW-0731">Sigma factor</keyword>